<evidence type="ECO:0008006" key="4">
    <source>
        <dbReference type="Google" id="ProtNLM"/>
    </source>
</evidence>
<keyword evidence="3" id="KW-1185">Reference proteome</keyword>
<reference evidence="2 3" key="1">
    <citation type="submission" date="2018-07" db="EMBL/GenBank/DDBJ databases">
        <title>Oceanihabitans testaceum sp. nov., isolated from marine sediment.</title>
        <authorList>
            <person name="Li C.-M."/>
        </authorList>
    </citation>
    <scope>NUCLEOTIDE SEQUENCE [LARGE SCALE GENOMIC DNA]</scope>
    <source>
        <strain evidence="2 3">S9-10</strain>
    </source>
</reference>
<organism evidence="2 3">
    <name type="scientific">Oceanihabitans sediminis</name>
    <dbReference type="NCBI Taxonomy" id="1812012"/>
    <lineage>
        <taxon>Bacteria</taxon>
        <taxon>Pseudomonadati</taxon>
        <taxon>Bacteroidota</taxon>
        <taxon>Flavobacteriia</taxon>
        <taxon>Flavobacteriales</taxon>
        <taxon>Flavobacteriaceae</taxon>
        <taxon>Oceanihabitans</taxon>
    </lineage>
</organism>
<gene>
    <name evidence="2" type="ORF">DU428_07125</name>
</gene>
<evidence type="ECO:0000313" key="2">
    <source>
        <dbReference type="EMBL" id="RCU57560.1"/>
    </source>
</evidence>
<dbReference type="Proteomes" id="UP000252249">
    <property type="component" value="Unassembled WGS sequence"/>
</dbReference>
<sequence>MKENSIKEGKNLAIIAYITILGSVIAYFLNNDKKNAFSAFHIRQGLGLWLMYMLLGFVTSSIDNWFATLGFWIFFGVLFVFGISSAFSGKTQEVPLVGAYFQKTLSKLGI</sequence>
<accession>A0A368P5J9</accession>
<dbReference type="OrthoDB" id="6400719at2"/>
<keyword evidence="1" id="KW-1133">Transmembrane helix</keyword>
<keyword evidence="1" id="KW-0812">Transmembrane</keyword>
<evidence type="ECO:0000256" key="1">
    <source>
        <dbReference type="SAM" id="Phobius"/>
    </source>
</evidence>
<dbReference type="RefSeq" id="WP_072349442.1">
    <property type="nucleotide sequence ID" value="NZ_JAWVXR010000002.1"/>
</dbReference>
<feature type="transmembrane region" description="Helical" evidence="1">
    <location>
        <begin position="12"/>
        <end position="29"/>
    </location>
</feature>
<keyword evidence="1" id="KW-0472">Membrane</keyword>
<protein>
    <recommendedName>
        <fullName evidence="4">DUF4870 domain-containing protein</fullName>
    </recommendedName>
</protein>
<evidence type="ECO:0000313" key="3">
    <source>
        <dbReference type="Proteomes" id="UP000252249"/>
    </source>
</evidence>
<name>A0A368P5J9_9FLAO</name>
<comment type="caution">
    <text evidence="2">The sequence shown here is derived from an EMBL/GenBank/DDBJ whole genome shotgun (WGS) entry which is preliminary data.</text>
</comment>
<feature type="transmembrane region" description="Helical" evidence="1">
    <location>
        <begin position="65"/>
        <end position="87"/>
    </location>
</feature>
<dbReference type="EMBL" id="QPIG01000002">
    <property type="protein sequence ID" value="RCU57560.1"/>
    <property type="molecule type" value="Genomic_DNA"/>
</dbReference>
<dbReference type="AlphaFoldDB" id="A0A368P5J9"/>
<proteinExistence type="predicted"/>
<feature type="transmembrane region" description="Helical" evidence="1">
    <location>
        <begin position="41"/>
        <end position="58"/>
    </location>
</feature>